<dbReference type="InterPro" id="IPR051313">
    <property type="entry name" value="Bact_iron-sidero_bind"/>
</dbReference>
<dbReference type="EMBL" id="CP054705">
    <property type="protein sequence ID" value="QQK75560.1"/>
    <property type="molecule type" value="Genomic_DNA"/>
</dbReference>
<dbReference type="RefSeq" id="WP_200128197.1">
    <property type="nucleotide sequence ID" value="NZ_CP054705.1"/>
</dbReference>
<feature type="coiled-coil region" evidence="5">
    <location>
        <begin position="148"/>
        <end position="175"/>
    </location>
</feature>
<evidence type="ECO:0000256" key="4">
    <source>
        <dbReference type="ARBA" id="ARBA00022729"/>
    </source>
</evidence>
<dbReference type="SUPFAM" id="SSF53807">
    <property type="entry name" value="Helical backbone' metal receptor"/>
    <property type="match status" value="1"/>
</dbReference>
<keyword evidence="5" id="KW-0175">Coiled coil</keyword>
<reference evidence="8 9" key="1">
    <citation type="submission" date="2020-06" db="EMBL/GenBank/DDBJ databases">
        <title>Genomic analysis of Salicibibacter sp. NKC5-3.</title>
        <authorList>
            <person name="Oh Y.J."/>
        </authorList>
    </citation>
    <scope>NUCLEOTIDE SEQUENCE [LARGE SCALE GENOMIC DNA]</scope>
    <source>
        <strain evidence="8 9">NKC5-3</strain>
    </source>
</reference>
<dbReference type="GO" id="GO:0030288">
    <property type="term" value="C:outer membrane-bounded periplasmic space"/>
    <property type="evidence" value="ECO:0007669"/>
    <property type="project" value="TreeGrafter"/>
</dbReference>
<keyword evidence="9" id="KW-1185">Reference proteome</keyword>
<evidence type="ECO:0000256" key="5">
    <source>
        <dbReference type="SAM" id="Coils"/>
    </source>
</evidence>
<evidence type="ECO:0000256" key="6">
    <source>
        <dbReference type="SAM" id="SignalP"/>
    </source>
</evidence>
<dbReference type="PANTHER" id="PTHR30532">
    <property type="entry name" value="IRON III DICITRATE-BINDING PERIPLASMIC PROTEIN"/>
    <property type="match status" value="1"/>
</dbReference>
<comment type="subcellular location">
    <subcellularLocation>
        <location evidence="1">Cell membrane</location>
        <topology evidence="1">Lipid-anchor</topology>
    </subcellularLocation>
</comment>
<keyword evidence="3" id="KW-0813">Transport</keyword>
<keyword evidence="4 6" id="KW-0732">Signal</keyword>
<feature type="domain" description="Fe/B12 periplasmic-binding" evidence="7">
    <location>
        <begin position="49"/>
        <end position="307"/>
    </location>
</feature>
<dbReference type="InterPro" id="IPR002491">
    <property type="entry name" value="ABC_transptr_periplasmic_BD"/>
</dbReference>
<evidence type="ECO:0000256" key="3">
    <source>
        <dbReference type="ARBA" id="ARBA00022448"/>
    </source>
</evidence>
<dbReference type="Proteomes" id="UP000595823">
    <property type="component" value="Chromosome"/>
</dbReference>
<dbReference type="Gene3D" id="3.40.50.1980">
    <property type="entry name" value="Nitrogenase molybdenum iron protein domain"/>
    <property type="match status" value="2"/>
</dbReference>
<dbReference type="AlphaFoldDB" id="A0A7T7CB61"/>
<organism evidence="8 9">
    <name type="scientific">Salicibibacter cibarius</name>
    <dbReference type="NCBI Taxonomy" id="2743000"/>
    <lineage>
        <taxon>Bacteria</taxon>
        <taxon>Bacillati</taxon>
        <taxon>Bacillota</taxon>
        <taxon>Bacilli</taxon>
        <taxon>Bacillales</taxon>
        <taxon>Bacillaceae</taxon>
        <taxon>Salicibibacter</taxon>
    </lineage>
</organism>
<protein>
    <submittedName>
        <fullName evidence="8">ABC transporter substrate-binding protein</fullName>
    </submittedName>
</protein>
<dbReference type="PROSITE" id="PS51257">
    <property type="entry name" value="PROKAR_LIPOPROTEIN"/>
    <property type="match status" value="1"/>
</dbReference>
<accession>A0A7T7CB61</accession>
<gene>
    <name evidence="8" type="ORF">HUG15_08170</name>
</gene>
<sequence>MIKKGMIMMVFSLTLTACGDGSSGETSDETDRTVNIGGEEVEVPDNPERIVTDFYAGELLTVDANIVGAGSIAFDNPFLEEELEEVEDIGEPPNVEKILELDPDLIVTMYDENLDQLEQIAPTVHIPYNTATNVEDMTEMFGDIMGAEEEAQAFLDDYHDRAEEAREEIDDHVAEDATFGLYEITNDNELYVFGENFGRGGQALYDALDLEAPDIIEDEVMGGEDVLMLSQEVIPEYAADYMFLTSYDPENQHDAKDELEKSSVWQGLDAVQQERYRLNDYDTFYPYDPISVYHQIDLFVDLIMEMETED</sequence>
<dbReference type="PROSITE" id="PS50983">
    <property type="entry name" value="FE_B12_PBP"/>
    <property type="match status" value="1"/>
</dbReference>
<feature type="signal peptide" evidence="6">
    <location>
        <begin position="1"/>
        <end position="19"/>
    </location>
</feature>
<evidence type="ECO:0000313" key="9">
    <source>
        <dbReference type="Proteomes" id="UP000595823"/>
    </source>
</evidence>
<name>A0A7T7CB61_9BACI</name>
<dbReference type="KEGG" id="scia:HUG15_08170"/>
<evidence type="ECO:0000259" key="7">
    <source>
        <dbReference type="PROSITE" id="PS50983"/>
    </source>
</evidence>
<evidence type="ECO:0000313" key="8">
    <source>
        <dbReference type="EMBL" id="QQK75560.1"/>
    </source>
</evidence>
<feature type="chain" id="PRO_5039680551" evidence="6">
    <location>
        <begin position="20"/>
        <end position="310"/>
    </location>
</feature>
<dbReference type="GO" id="GO:1901678">
    <property type="term" value="P:iron coordination entity transport"/>
    <property type="evidence" value="ECO:0007669"/>
    <property type="project" value="UniProtKB-ARBA"/>
</dbReference>
<dbReference type="PANTHER" id="PTHR30532:SF26">
    <property type="entry name" value="IRON(3+)-HYDROXAMATE-BINDING PROTEIN FHUD"/>
    <property type="match status" value="1"/>
</dbReference>
<proteinExistence type="inferred from homology"/>
<evidence type="ECO:0000256" key="2">
    <source>
        <dbReference type="ARBA" id="ARBA00008814"/>
    </source>
</evidence>
<comment type="similarity">
    <text evidence="2">Belongs to the bacterial solute-binding protein 8 family.</text>
</comment>
<dbReference type="GO" id="GO:0005886">
    <property type="term" value="C:plasma membrane"/>
    <property type="evidence" value="ECO:0007669"/>
    <property type="project" value="UniProtKB-SubCell"/>
</dbReference>
<evidence type="ECO:0000256" key="1">
    <source>
        <dbReference type="ARBA" id="ARBA00004193"/>
    </source>
</evidence>
<dbReference type="Pfam" id="PF01497">
    <property type="entry name" value="Peripla_BP_2"/>
    <property type="match status" value="1"/>
</dbReference>